<dbReference type="CTD" id="34934"/>
<accession>A0A6P3Y5U2</accession>
<reference evidence="7" key="1">
    <citation type="submission" date="2025-08" db="UniProtKB">
        <authorList>
            <consortium name="RefSeq"/>
        </authorList>
    </citation>
    <scope>IDENTIFICATION</scope>
</reference>
<dbReference type="AlphaFoldDB" id="A0A6P3Y5U2"/>
<feature type="coiled-coil region" evidence="5">
    <location>
        <begin position="435"/>
        <end position="469"/>
    </location>
</feature>
<keyword evidence="4" id="KW-0966">Cell projection</keyword>
<dbReference type="GO" id="GO:0060271">
    <property type="term" value="P:cilium assembly"/>
    <property type="evidence" value="ECO:0007669"/>
    <property type="project" value="UniProtKB-UniRule"/>
</dbReference>
<evidence type="ECO:0000313" key="7">
    <source>
        <dbReference type="RefSeq" id="XP_014486346.1"/>
    </source>
</evidence>
<dbReference type="GO" id="GO:0060294">
    <property type="term" value="P:cilium movement involved in cell motility"/>
    <property type="evidence" value="ECO:0007669"/>
    <property type="project" value="UniProtKB-UniRule"/>
</dbReference>
<proteinExistence type="inferred from homology"/>
<keyword evidence="4" id="KW-0969">Cilium</keyword>
<keyword evidence="6" id="KW-1185">Reference proteome</keyword>
<dbReference type="Pfam" id="PF03148">
    <property type="entry name" value="Tektin"/>
    <property type="match status" value="1"/>
</dbReference>
<comment type="subcellular location">
    <subcellularLocation>
        <location evidence="4">Cytoplasm</location>
        <location evidence="4">Cytoskeleton</location>
        <location evidence="4">Cilium axoneme</location>
    </subcellularLocation>
</comment>
<dbReference type="PANTHER" id="PTHR19960:SF12">
    <property type="entry name" value="TEKTIN-4"/>
    <property type="match status" value="1"/>
</dbReference>
<dbReference type="PRINTS" id="PR00511">
    <property type="entry name" value="TEKTIN"/>
</dbReference>
<gene>
    <name evidence="7" type="primary">LOC106750485</name>
</gene>
<evidence type="ECO:0000313" key="6">
    <source>
        <dbReference type="Proteomes" id="UP000515204"/>
    </source>
</evidence>
<dbReference type="GeneID" id="106750485"/>
<keyword evidence="2" id="KW-0963">Cytoplasm</keyword>
<dbReference type="OrthoDB" id="5788000at2759"/>
<dbReference type="PANTHER" id="PTHR19960">
    <property type="entry name" value="TEKTIN"/>
    <property type="match status" value="1"/>
</dbReference>
<dbReference type="KEGG" id="dqu:106750485"/>
<keyword evidence="4" id="KW-0282">Flagellum</keyword>
<dbReference type="InterPro" id="IPR048256">
    <property type="entry name" value="Tektin-like"/>
</dbReference>
<dbReference type="RefSeq" id="XP_014486346.1">
    <property type="nucleotide sequence ID" value="XM_014630860.1"/>
</dbReference>
<evidence type="ECO:0000256" key="4">
    <source>
        <dbReference type="RuleBase" id="RU367040"/>
    </source>
</evidence>
<evidence type="ECO:0000256" key="1">
    <source>
        <dbReference type="ARBA" id="ARBA00007209"/>
    </source>
</evidence>
<organism evidence="6 7">
    <name type="scientific">Dinoponera quadriceps</name>
    <name type="common">South American ant</name>
    <dbReference type="NCBI Taxonomy" id="609295"/>
    <lineage>
        <taxon>Eukaryota</taxon>
        <taxon>Metazoa</taxon>
        <taxon>Ecdysozoa</taxon>
        <taxon>Arthropoda</taxon>
        <taxon>Hexapoda</taxon>
        <taxon>Insecta</taxon>
        <taxon>Pterygota</taxon>
        <taxon>Neoptera</taxon>
        <taxon>Endopterygota</taxon>
        <taxon>Hymenoptera</taxon>
        <taxon>Apocrita</taxon>
        <taxon>Aculeata</taxon>
        <taxon>Formicoidea</taxon>
        <taxon>Formicidae</taxon>
        <taxon>Ponerinae</taxon>
        <taxon>Ponerini</taxon>
        <taxon>Dinoponera</taxon>
    </lineage>
</organism>
<dbReference type="GO" id="GO:0015630">
    <property type="term" value="C:microtubule cytoskeleton"/>
    <property type="evidence" value="ECO:0007669"/>
    <property type="project" value="UniProtKB-UniRule"/>
</dbReference>
<evidence type="ECO:0000256" key="3">
    <source>
        <dbReference type="ARBA" id="ARBA00023054"/>
    </source>
</evidence>
<dbReference type="Proteomes" id="UP000515204">
    <property type="component" value="Unplaced"/>
</dbReference>
<protein>
    <recommendedName>
        <fullName evidence="4">Tektin</fullName>
    </recommendedName>
</protein>
<dbReference type="GO" id="GO:0005930">
    <property type="term" value="C:axoneme"/>
    <property type="evidence" value="ECO:0007669"/>
    <property type="project" value="UniProtKB-SubCell"/>
</dbReference>
<dbReference type="GO" id="GO:0005634">
    <property type="term" value="C:nucleus"/>
    <property type="evidence" value="ECO:0007669"/>
    <property type="project" value="TreeGrafter"/>
</dbReference>
<dbReference type="InterPro" id="IPR000435">
    <property type="entry name" value="Tektins"/>
</dbReference>
<comment type="similarity">
    <text evidence="1 4">Belongs to the tektin family.</text>
</comment>
<name>A0A6P3Y5U2_DINQU</name>
<sequence length="500" mass="56194">MKIEPVYVSGTSIAIESRPIVGLTLNLMHPCTPVQEAQPCLEHGGGDVGKPSSLSFPQAEDECSPKAEQTIPSIDPWAPGRVTCSLKGGITGLRPVKNQYSIVLSGPSQWQAHNLNIFQQSDEKISDAQITADRARRCVEQSYKAADQTQLETTDCLKTRANLVHRYKTELEHAIVATTEEIGLLEAERRRVQQSLSVLTVPTSIAGEFLQLRCSRLESDLVRDAVEDQLVQEVTLCAEVRDLLNRTLEQIKLRMIELKTVKASLENDWSDKTDTYNIESVCVNLSNDSSQIMWRAGSTRFPAVQSTPTSHEHFTQEGLNASETARKKSADLRSNLNKIYIESIKSLRDQATRVDVALEEKVKLTQDVLRQLEVELLRCLQELANTEKLIEELRGSTKGLNNAMKLAQTRLDNRLLRRSVENCRDIPQFTLIEEVKSLGERISAVLEELKRAEKSHAELIETRSILEHEIIVKRKTLYIDKEQGLLLRSRYPSAVALSGY</sequence>
<evidence type="ECO:0000256" key="5">
    <source>
        <dbReference type="SAM" id="Coils"/>
    </source>
</evidence>
<evidence type="ECO:0000256" key="2">
    <source>
        <dbReference type="ARBA" id="ARBA00022490"/>
    </source>
</evidence>
<keyword evidence="3 5" id="KW-0175">Coiled coil</keyword>